<dbReference type="Proteomes" id="UP000287394">
    <property type="component" value="Chromosome"/>
</dbReference>
<evidence type="ECO:0000313" key="1">
    <source>
        <dbReference type="EMBL" id="BDI30741.1"/>
    </source>
</evidence>
<proteinExistence type="predicted"/>
<name>A0A402CTH1_9BACT</name>
<dbReference type="KEGG" id="ccot:CCAX7_27920"/>
<dbReference type="RefSeq" id="WP_119320662.1">
    <property type="nucleotide sequence ID" value="NZ_AP025739.1"/>
</dbReference>
<protein>
    <submittedName>
        <fullName evidence="1">Uncharacterized protein</fullName>
    </submittedName>
</protein>
<accession>A0A402CTH1</accession>
<keyword evidence="2" id="KW-1185">Reference proteome</keyword>
<evidence type="ECO:0000313" key="2">
    <source>
        <dbReference type="Proteomes" id="UP000287394"/>
    </source>
</evidence>
<dbReference type="OrthoDB" id="8821021at2"/>
<sequence>MSLHNSNRLMTLVAGVSAVFASSAAVHAAPTYFTGTTNTAKSSTTLGTGATQAQGVHDAFLADVSTHGTVQTFTFESYAAAKTNVTTTGVASPDFNLTFSGSGKGRVDSVNATPSKGAQTVGFNTTAGGSKSLYIVQGNGQPEALNFTFTKPVSAFGFYVTGLGNTKVGAAYPSTLTASFTDGSGAQSIVLHGSKQGGAEFFGFTDYGQSISSLTFTEAALTKTIDQFSIDDIITVEPFPVVIPPAAVPEPGQIATLMLGAFGLFVAGFRKSRRQSLSN</sequence>
<gene>
    <name evidence="1" type="ORF">CCAX7_27920</name>
</gene>
<organism evidence="1 2">
    <name type="scientific">Capsulimonas corticalis</name>
    <dbReference type="NCBI Taxonomy" id="2219043"/>
    <lineage>
        <taxon>Bacteria</taxon>
        <taxon>Bacillati</taxon>
        <taxon>Armatimonadota</taxon>
        <taxon>Armatimonadia</taxon>
        <taxon>Capsulimonadales</taxon>
        <taxon>Capsulimonadaceae</taxon>
        <taxon>Capsulimonas</taxon>
    </lineage>
</organism>
<reference evidence="1 2" key="1">
    <citation type="journal article" date="2019" name="Int. J. Syst. Evol. Microbiol.">
        <title>Capsulimonas corticalis gen. nov., sp. nov., an aerobic capsulated bacterium, of a novel bacterial order, Capsulimonadales ord. nov., of the class Armatimonadia of the phylum Armatimonadetes.</title>
        <authorList>
            <person name="Li J."/>
            <person name="Kudo C."/>
            <person name="Tonouchi A."/>
        </authorList>
    </citation>
    <scope>NUCLEOTIDE SEQUENCE [LARGE SCALE GENOMIC DNA]</scope>
    <source>
        <strain evidence="1 2">AX-7</strain>
    </source>
</reference>
<dbReference type="AlphaFoldDB" id="A0A402CTH1"/>
<dbReference type="EMBL" id="AP025739">
    <property type="protein sequence ID" value="BDI30741.1"/>
    <property type="molecule type" value="Genomic_DNA"/>
</dbReference>